<name>A0AAD7UJ44_9STRA</name>
<evidence type="ECO:0000256" key="1">
    <source>
        <dbReference type="SAM" id="MobiDB-lite"/>
    </source>
</evidence>
<feature type="region of interest" description="Disordered" evidence="1">
    <location>
        <begin position="91"/>
        <end position="118"/>
    </location>
</feature>
<keyword evidence="3" id="KW-1185">Reference proteome</keyword>
<evidence type="ECO:0000313" key="2">
    <source>
        <dbReference type="EMBL" id="KAJ8607863.1"/>
    </source>
</evidence>
<accession>A0AAD7UJ44</accession>
<evidence type="ECO:0000313" key="3">
    <source>
        <dbReference type="Proteomes" id="UP001230188"/>
    </source>
</evidence>
<dbReference type="Proteomes" id="UP001230188">
    <property type="component" value="Unassembled WGS sequence"/>
</dbReference>
<dbReference type="AlphaFoldDB" id="A0AAD7UJ44"/>
<proteinExistence type="predicted"/>
<reference evidence="2" key="1">
    <citation type="submission" date="2023-01" db="EMBL/GenBank/DDBJ databases">
        <title>Metagenome sequencing of chrysophaentin producing Chrysophaeum taylorii.</title>
        <authorList>
            <person name="Davison J."/>
            <person name="Bewley C."/>
        </authorList>
    </citation>
    <scope>NUCLEOTIDE SEQUENCE</scope>
    <source>
        <strain evidence="2">NIES-1699</strain>
    </source>
</reference>
<organism evidence="2 3">
    <name type="scientific">Chrysophaeum taylorii</name>
    <dbReference type="NCBI Taxonomy" id="2483200"/>
    <lineage>
        <taxon>Eukaryota</taxon>
        <taxon>Sar</taxon>
        <taxon>Stramenopiles</taxon>
        <taxon>Ochrophyta</taxon>
        <taxon>Pelagophyceae</taxon>
        <taxon>Pelagomonadales</taxon>
        <taxon>Pelagomonadaceae</taxon>
        <taxon>Chrysophaeum</taxon>
    </lineage>
</organism>
<gene>
    <name evidence="2" type="ORF">CTAYLR_008901</name>
</gene>
<protein>
    <submittedName>
        <fullName evidence="2">Uncharacterized protein</fullName>
    </submittedName>
</protein>
<sequence>MSEPMIPGTFAPADLGGGVVQTATAARRRNRTNYRCSKCGQPKRGHVCPYQPRVIRADGESPPETRTIGVQVEIDARLVVRHLQLEAQGLPESYGEAPPGAPEMMQPAVPSEAPMLFS</sequence>
<comment type="caution">
    <text evidence="2">The sequence shown here is derived from an EMBL/GenBank/DDBJ whole genome shotgun (WGS) entry which is preliminary data.</text>
</comment>
<dbReference type="EMBL" id="JAQMWT010000191">
    <property type="protein sequence ID" value="KAJ8607863.1"/>
    <property type="molecule type" value="Genomic_DNA"/>
</dbReference>